<dbReference type="InterPro" id="IPR000600">
    <property type="entry name" value="ROK"/>
</dbReference>
<evidence type="ECO:0000313" key="4">
    <source>
        <dbReference type="EMBL" id="TLC99325.1"/>
    </source>
</evidence>
<comment type="similarity">
    <text evidence="2">Belongs to the ROK (NagC/XylR) family.</text>
</comment>
<dbReference type="STRING" id="180332.GCA_000797495_01049"/>
<dbReference type="Pfam" id="PF00480">
    <property type="entry name" value="ROK"/>
    <property type="match status" value="1"/>
</dbReference>
<evidence type="ECO:0000313" key="5">
    <source>
        <dbReference type="Proteomes" id="UP000306509"/>
    </source>
</evidence>
<keyword evidence="3" id="KW-0119">Carbohydrate metabolism</keyword>
<dbReference type="InterPro" id="IPR036388">
    <property type="entry name" value="WH-like_DNA-bd_sf"/>
</dbReference>
<dbReference type="Gene3D" id="3.30.420.40">
    <property type="match status" value="2"/>
</dbReference>
<dbReference type="SUPFAM" id="SSF53067">
    <property type="entry name" value="Actin-like ATPase domain"/>
    <property type="match status" value="1"/>
</dbReference>
<evidence type="ECO:0000256" key="2">
    <source>
        <dbReference type="ARBA" id="ARBA00006479"/>
    </source>
</evidence>
<dbReference type="GO" id="GO:0042732">
    <property type="term" value="P:D-xylose metabolic process"/>
    <property type="evidence" value="ECO:0007669"/>
    <property type="project" value="UniProtKB-KW"/>
</dbReference>
<dbReference type="InterPro" id="IPR043129">
    <property type="entry name" value="ATPase_NBD"/>
</dbReference>
<dbReference type="RefSeq" id="WP_138003400.1">
    <property type="nucleotide sequence ID" value="NZ_QGQD01000070.1"/>
</dbReference>
<reference evidence="4 5" key="1">
    <citation type="journal article" date="2019" name="Anaerobe">
        <title>Detection of Robinsoniella peoriensis in multiple bone samples of a trauma patient.</title>
        <authorList>
            <person name="Schrottner P."/>
            <person name="Hartwich K."/>
            <person name="Bunk B."/>
            <person name="Schober I."/>
            <person name="Helbig S."/>
            <person name="Rudolph W.W."/>
            <person name="Gunzer F."/>
        </authorList>
    </citation>
    <scope>NUCLEOTIDE SEQUENCE [LARGE SCALE GENOMIC DNA]</scope>
    <source>
        <strain evidence="4 5">DSM 106044</strain>
    </source>
</reference>
<evidence type="ECO:0000256" key="1">
    <source>
        <dbReference type="ARBA" id="ARBA00002486"/>
    </source>
</evidence>
<comment type="caution">
    <text evidence="4">The sequence shown here is derived from an EMBL/GenBank/DDBJ whole genome shotgun (WGS) entry which is preliminary data.</text>
</comment>
<keyword evidence="5" id="KW-1185">Reference proteome</keyword>
<evidence type="ECO:0000256" key="3">
    <source>
        <dbReference type="ARBA" id="ARBA00022629"/>
    </source>
</evidence>
<accession>A0A4U8QBQ4</accession>
<dbReference type="PANTHER" id="PTHR18964">
    <property type="entry name" value="ROK (REPRESSOR, ORF, KINASE) FAMILY"/>
    <property type="match status" value="1"/>
</dbReference>
<proteinExistence type="inferred from homology"/>
<organism evidence="4 5">
    <name type="scientific">Robinsoniella peoriensis</name>
    <dbReference type="NCBI Taxonomy" id="180332"/>
    <lineage>
        <taxon>Bacteria</taxon>
        <taxon>Bacillati</taxon>
        <taxon>Bacillota</taxon>
        <taxon>Clostridia</taxon>
        <taxon>Lachnospirales</taxon>
        <taxon>Lachnospiraceae</taxon>
        <taxon>Robinsoniella</taxon>
    </lineage>
</organism>
<dbReference type="EMBL" id="QGQD01000070">
    <property type="protein sequence ID" value="TLC99325.1"/>
    <property type="molecule type" value="Genomic_DNA"/>
</dbReference>
<dbReference type="Proteomes" id="UP000306509">
    <property type="component" value="Unassembled WGS sequence"/>
</dbReference>
<dbReference type="InterPro" id="IPR036390">
    <property type="entry name" value="WH_DNA-bd_sf"/>
</dbReference>
<protein>
    <submittedName>
        <fullName evidence="4">N-acetylglucosamine repressor</fullName>
    </submittedName>
</protein>
<comment type="function">
    <text evidence="1">Transcriptional repressor of xylose-utilizing enzymes.</text>
</comment>
<dbReference type="Gene3D" id="1.10.10.10">
    <property type="entry name" value="Winged helix-like DNA-binding domain superfamily/Winged helix DNA-binding domain"/>
    <property type="match status" value="1"/>
</dbReference>
<name>A0A4U8QBQ4_9FIRM</name>
<sequence>MVVNGVDESRQSNKVRIAKCILDCKEISKAEIASKLELSMPTVFKNIKELIQLGIVTEGNEYQSTGGRKAKGLSIVDHFMYAAGIDITRNHISYVFIDLKGNLLCQKRIRRTYENTLYYYEALYENFACFLKESGIESNKILGVGISVPGIIDAQNQMIITSHVLKVNNVSLKNLSQLFEYEVYYENDANSAAIAEFADRNRDAVYVSLSDTVGGCVYINQGVYTGEHYRSAEFGHMNLVRNGTKCYCGKKGCADVYCSARVLSCHGNGSLEGFFDLLQAGDESAKKVWEKYLEDLAVLVTDLRMVFDCDIILGGYVGGYLKKYIMDLNKKVVKLDPFDNDTTYLQTCRYEREASAVGIAMRFIEKYFDMLL</sequence>
<keyword evidence="3" id="KW-0859">Xylose metabolism</keyword>
<dbReference type="SUPFAM" id="SSF46785">
    <property type="entry name" value="Winged helix' DNA-binding domain"/>
    <property type="match status" value="1"/>
</dbReference>
<gene>
    <name evidence="4" type="primary">nagC_5</name>
    <name evidence="4" type="ORF">DSM106044_03776</name>
</gene>
<dbReference type="PANTHER" id="PTHR18964:SF149">
    <property type="entry name" value="BIFUNCTIONAL UDP-N-ACETYLGLUCOSAMINE 2-EPIMERASE_N-ACETYLMANNOSAMINE KINASE"/>
    <property type="match status" value="1"/>
</dbReference>
<dbReference type="AlphaFoldDB" id="A0A4U8QBQ4"/>